<dbReference type="EMBL" id="OBEB01000008">
    <property type="protein sequence ID" value="SNY58287.1"/>
    <property type="molecule type" value="Genomic_DNA"/>
</dbReference>
<dbReference type="OrthoDB" id="5815618at2"/>
<sequence length="177" mass="18564">MRQQNGFTLIELVIVIIILGLLAAVALPRFIDVTEEAENVSIEAVAGGFASGVGLTRAQWEVSGRPAGSVNYDGVTVLVGTNGYPTGGGTATAMNETQCLTVLDSILQSPPRATTSTTVADIEEARLFVRANTTPANHECEYYQTAGLTAAPTDFTGSNGFSYTPATGRVITFTNKN</sequence>
<dbReference type="Proteomes" id="UP000219353">
    <property type="component" value="Unassembled WGS sequence"/>
</dbReference>
<name>A0A285JEN5_9GAMM</name>
<dbReference type="InterPro" id="IPR045584">
    <property type="entry name" value="Pilin-like"/>
</dbReference>
<keyword evidence="1" id="KW-1133">Transmembrane helix</keyword>
<accession>A0A285JEN5</accession>
<organism evidence="2 3">
    <name type="scientific">Arsukibacterium tuosuense</name>
    <dbReference type="NCBI Taxonomy" id="1323745"/>
    <lineage>
        <taxon>Bacteria</taxon>
        <taxon>Pseudomonadati</taxon>
        <taxon>Pseudomonadota</taxon>
        <taxon>Gammaproteobacteria</taxon>
        <taxon>Chromatiales</taxon>
        <taxon>Chromatiaceae</taxon>
        <taxon>Arsukibacterium</taxon>
    </lineage>
</organism>
<feature type="transmembrane region" description="Helical" evidence="1">
    <location>
        <begin position="12"/>
        <end position="31"/>
    </location>
</feature>
<reference evidence="3" key="1">
    <citation type="submission" date="2017-09" db="EMBL/GenBank/DDBJ databases">
        <authorList>
            <person name="Varghese N."/>
            <person name="Submissions S."/>
        </authorList>
    </citation>
    <scope>NUCLEOTIDE SEQUENCE [LARGE SCALE GENOMIC DNA]</scope>
    <source>
        <strain evidence="3">CGMCC 1.12461</strain>
    </source>
</reference>
<evidence type="ECO:0000313" key="2">
    <source>
        <dbReference type="EMBL" id="SNY58287.1"/>
    </source>
</evidence>
<evidence type="ECO:0000256" key="1">
    <source>
        <dbReference type="SAM" id="Phobius"/>
    </source>
</evidence>
<keyword evidence="1" id="KW-0812">Transmembrane</keyword>
<dbReference type="RefSeq" id="WP_097112550.1">
    <property type="nucleotide sequence ID" value="NZ_OBEB01000008.1"/>
</dbReference>
<proteinExistence type="predicted"/>
<evidence type="ECO:0000313" key="3">
    <source>
        <dbReference type="Proteomes" id="UP000219353"/>
    </source>
</evidence>
<dbReference type="AlphaFoldDB" id="A0A285JEN5"/>
<gene>
    <name evidence="2" type="ORF">SAMN06297280_3355</name>
</gene>
<protein>
    <submittedName>
        <fullName evidence="2">MSHA pilin protein MshB</fullName>
    </submittedName>
</protein>
<dbReference type="SUPFAM" id="SSF54523">
    <property type="entry name" value="Pili subunits"/>
    <property type="match status" value="1"/>
</dbReference>
<dbReference type="NCBIfam" id="TIGR02532">
    <property type="entry name" value="IV_pilin_GFxxxE"/>
    <property type="match status" value="1"/>
</dbReference>
<dbReference type="Gene3D" id="3.30.700.10">
    <property type="entry name" value="Glycoprotein, Type 4 Pilin"/>
    <property type="match status" value="1"/>
</dbReference>
<keyword evidence="3" id="KW-1185">Reference proteome</keyword>
<dbReference type="Pfam" id="PF07963">
    <property type="entry name" value="N_methyl"/>
    <property type="match status" value="1"/>
</dbReference>
<dbReference type="InterPro" id="IPR012902">
    <property type="entry name" value="N_methyl_site"/>
</dbReference>
<keyword evidence="1" id="KW-0472">Membrane</keyword>